<dbReference type="Proteomes" id="UP000244956">
    <property type="component" value="Unassembled WGS sequence"/>
</dbReference>
<protein>
    <recommendedName>
        <fullName evidence="2">Glycoamylase-like domain-containing protein</fullName>
    </recommendedName>
</protein>
<dbReference type="InterPro" id="IPR019282">
    <property type="entry name" value="Glycoamylase-like_cons_dom"/>
</dbReference>
<dbReference type="InterPro" id="IPR013783">
    <property type="entry name" value="Ig-like_fold"/>
</dbReference>
<evidence type="ECO:0000259" key="2">
    <source>
        <dbReference type="Pfam" id="PF10091"/>
    </source>
</evidence>
<keyword evidence="1" id="KW-0732">Signal</keyword>
<gene>
    <name evidence="3" type="ORF">DDZ16_14950</name>
</gene>
<proteinExistence type="predicted"/>
<dbReference type="Gene3D" id="1.50.10.140">
    <property type="match status" value="1"/>
</dbReference>
<feature type="signal peptide" evidence="1">
    <location>
        <begin position="1"/>
        <end position="22"/>
    </location>
</feature>
<reference evidence="3 4" key="1">
    <citation type="submission" date="2018-05" db="EMBL/GenBank/DDBJ databases">
        <title>Marinilabilia rubrum sp. nov., isolated from saltern sediment.</title>
        <authorList>
            <person name="Zhang R."/>
        </authorList>
    </citation>
    <scope>NUCLEOTIDE SEQUENCE [LARGE SCALE GENOMIC DNA]</scope>
    <source>
        <strain evidence="3 4">WTE16</strain>
    </source>
</reference>
<dbReference type="RefSeq" id="WP_109265287.1">
    <property type="nucleotide sequence ID" value="NZ_QEWP01000013.1"/>
</dbReference>
<evidence type="ECO:0000256" key="1">
    <source>
        <dbReference type="SAM" id="SignalP"/>
    </source>
</evidence>
<accession>A0A2U2B672</accession>
<dbReference type="Pfam" id="PF10091">
    <property type="entry name" value="Glycoamylase"/>
    <property type="match status" value="1"/>
</dbReference>
<comment type="caution">
    <text evidence="3">The sequence shown here is derived from an EMBL/GenBank/DDBJ whole genome shotgun (WGS) entry which is preliminary data.</text>
</comment>
<dbReference type="Gene3D" id="2.60.120.430">
    <property type="entry name" value="Galactose-binding lectin"/>
    <property type="match status" value="1"/>
</dbReference>
<dbReference type="OrthoDB" id="5937621at2"/>
<name>A0A2U2B672_9BACT</name>
<dbReference type="Gene3D" id="2.60.40.10">
    <property type="entry name" value="Immunoglobulins"/>
    <property type="match status" value="1"/>
</dbReference>
<dbReference type="PROSITE" id="PS51257">
    <property type="entry name" value="PROKAR_LIPOPROTEIN"/>
    <property type="match status" value="1"/>
</dbReference>
<keyword evidence="4" id="KW-1185">Reference proteome</keyword>
<sequence>MKTQKIFIMLLGIAAGCFNAFAKEPSYYQVFFDNSLMEKSWFYSESSYDGESFVLNVTGKLPVAEQPVFTPGNSLELKYKSAPGGDWSARLNFPKVRGQDHIQQGEALSMRVFVESPTLESELPEVAITLKDGSSSEFLPFADYLDNFHQGEWLHLQIPLTDFEKNDGQSLEWDHSKEIVSIVFRQASTDGRDHRLFLDQVELLPEIPGNINLSAPVLTSAKGFDRHVDLKWEPVNVDEVKYVKIYRSEDGDKFLPVGIQNPMASNRYADFTGVPDKTYYYKISLLDADYQETDLSEAVEVKTHSMSDSELMDMVQEAAFRYYWEGAEPNSGLARENIPGRKDMIATGASGFGLMALVVGSERGFISREELIDRLDKITTFIEKGDRFHGALSHFMDGPTGKVEPFFGKYDNGGDLVETSFFMQGLLVARQYLSKDNAREKALRKRMSAIWEAVEWNWYKQYEDSPFLYWHWSPDHAWHINHKLIGWNETMITYFVGIASPSFGIDPSMYYSGWASQDSIALAYRSNWGKTPDGSAYSNGNTYYGVNLDVGVSNGGPLFFIHYSFMGLDPRKMEDQYTNYFKNNQAIAKINYRYCCQNPGNYYGYGPQCWGLTASDGPWGYKAREPILRMDDGTIAPTGAIASFPYLPEESMEALKFFYRDCGHFLWGEYGFRDAFNLTEDWCANIYMGLNQAPMTVMIENHRTGLIWDLFMSAPEVQEGLEAIKKSEMRK</sequence>
<feature type="domain" description="Glycoamylase-like" evidence="2">
    <location>
        <begin position="481"/>
        <end position="714"/>
    </location>
</feature>
<dbReference type="AlphaFoldDB" id="A0A2U2B672"/>
<evidence type="ECO:0000313" key="4">
    <source>
        <dbReference type="Proteomes" id="UP000244956"/>
    </source>
</evidence>
<dbReference type="EMBL" id="QEWP01000013">
    <property type="protein sequence ID" value="PWD98534.1"/>
    <property type="molecule type" value="Genomic_DNA"/>
</dbReference>
<organism evidence="3 4">
    <name type="scientific">Marinilabilia rubra</name>
    <dbReference type="NCBI Taxonomy" id="2162893"/>
    <lineage>
        <taxon>Bacteria</taxon>
        <taxon>Pseudomonadati</taxon>
        <taxon>Bacteroidota</taxon>
        <taxon>Bacteroidia</taxon>
        <taxon>Marinilabiliales</taxon>
        <taxon>Marinilabiliaceae</taxon>
        <taxon>Marinilabilia</taxon>
    </lineage>
</organism>
<evidence type="ECO:0000313" key="3">
    <source>
        <dbReference type="EMBL" id="PWD98534.1"/>
    </source>
</evidence>
<feature type="chain" id="PRO_5015545734" description="Glycoamylase-like domain-containing protein" evidence="1">
    <location>
        <begin position="23"/>
        <end position="731"/>
    </location>
</feature>